<reference evidence="6 7" key="1">
    <citation type="submission" date="2019-03" db="EMBL/GenBank/DDBJ databases">
        <title>Efficiently degradation of phenoxyalkanoic acid herbicides by Cupriavidus oxalaticus strain X32.</title>
        <authorList>
            <person name="Sheng X."/>
        </authorList>
    </citation>
    <scope>NUCLEOTIDE SEQUENCE [LARGE SCALE GENOMIC DNA]</scope>
    <source>
        <strain evidence="6 7">X32</strain>
        <plasmid evidence="6 7">unnamed1</plasmid>
    </source>
</reference>
<dbReference type="SUPFAM" id="SSF46785">
    <property type="entry name" value="Winged helix' DNA-binding domain"/>
    <property type="match status" value="1"/>
</dbReference>
<keyword evidence="3" id="KW-0804">Transcription</keyword>
<dbReference type="RefSeq" id="WP_135706917.1">
    <property type="nucleotide sequence ID" value="NZ_CP038636.1"/>
</dbReference>
<evidence type="ECO:0000259" key="5">
    <source>
        <dbReference type="PROSITE" id="PS51078"/>
    </source>
</evidence>
<dbReference type="GO" id="GO:0045892">
    <property type="term" value="P:negative regulation of DNA-templated transcription"/>
    <property type="evidence" value="ECO:0007669"/>
    <property type="project" value="TreeGrafter"/>
</dbReference>
<dbReference type="KEGG" id="cox:E0W60_32390"/>
<dbReference type="PANTHER" id="PTHR30136">
    <property type="entry name" value="HELIX-TURN-HELIX TRANSCRIPTIONAL REGULATOR, ICLR FAMILY"/>
    <property type="match status" value="1"/>
</dbReference>
<dbReference type="InterPro" id="IPR014757">
    <property type="entry name" value="Tscrpt_reg_IclR_C"/>
</dbReference>
<dbReference type="Proteomes" id="UP000295294">
    <property type="component" value="Plasmid unnamed1"/>
</dbReference>
<dbReference type="InterPro" id="IPR029016">
    <property type="entry name" value="GAF-like_dom_sf"/>
</dbReference>
<keyword evidence="6" id="KW-0614">Plasmid</keyword>
<feature type="domain" description="IclR-ED" evidence="5">
    <location>
        <begin position="83"/>
        <end position="266"/>
    </location>
</feature>
<evidence type="ECO:0000256" key="1">
    <source>
        <dbReference type="ARBA" id="ARBA00023015"/>
    </source>
</evidence>
<sequence>MKKVAPIPAFSERSKTSGTQSIERAARILREIASYSVHGLRLVDLSKQLGIERPTVHRMLNCLIREGLVMQHATSRRYLLGYGLFELGLTAASHFKLWQLCEPSLKRLADETGGIAFMTIRSGADAISVARAEGRNAINIPSLEIGVHRPLGVGAGSLALLMSLPDDEIERIVCANARRLFGYGKLSVPLMLEIVRASQEVGYAVHDSRLIEGVSGVGIVVHDSHGAPLGAISITALEEHLPVSRQIEFLALLRKESRKIQNLVHQSNFDMAQYAHLLAEGELYSTRALEVESTIAHR</sequence>
<gene>
    <name evidence="6" type="ORF">E0W60_32390</name>
</gene>
<dbReference type="Gene3D" id="3.30.450.40">
    <property type="match status" value="1"/>
</dbReference>
<dbReference type="GO" id="GO:0003700">
    <property type="term" value="F:DNA-binding transcription factor activity"/>
    <property type="evidence" value="ECO:0007669"/>
    <property type="project" value="TreeGrafter"/>
</dbReference>
<dbReference type="EMBL" id="CP038636">
    <property type="protein sequence ID" value="QBY55685.1"/>
    <property type="molecule type" value="Genomic_DNA"/>
</dbReference>
<dbReference type="SMART" id="SM00346">
    <property type="entry name" value="HTH_ICLR"/>
    <property type="match status" value="1"/>
</dbReference>
<dbReference type="OrthoDB" id="9807558at2"/>
<proteinExistence type="predicted"/>
<dbReference type="GO" id="GO:0003677">
    <property type="term" value="F:DNA binding"/>
    <property type="evidence" value="ECO:0007669"/>
    <property type="project" value="UniProtKB-KW"/>
</dbReference>
<organism evidence="6 7">
    <name type="scientific">Cupriavidus oxalaticus</name>
    <dbReference type="NCBI Taxonomy" id="96344"/>
    <lineage>
        <taxon>Bacteria</taxon>
        <taxon>Pseudomonadati</taxon>
        <taxon>Pseudomonadota</taxon>
        <taxon>Betaproteobacteria</taxon>
        <taxon>Burkholderiales</taxon>
        <taxon>Burkholderiaceae</taxon>
        <taxon>Cupriavidus</taxon>
    </lineage>
</organism>
<keyword evidence="2" id="KW-0238">DNA-binding</keyword>
<dbReference type="InterPro" id="IPR036388">
    <property type="entry name" value="WH-like_DNA-bd_sf"/>
</dbReference>
<dbReference type="PROSITE" id="PS51077">
    <property type="entry name" value="HTH_ICLR"/>
    <property type="match status" value="1"/>
</dbReference>
<evidence type="ECO:0000256" key="2">
    <source>
        <dbReference type="ARBA" id="ARBA00023125"/>
    </source>
</evidence>
<name>A0A4P7LIN3_9BURK</name>
<protein>
    <submittedName>
        <fullName evidence="6">IclR family transcriptional regulator</fullName>
    </submittedName>
</protein>
<dbReference type="InterPro" id="IPR005471">
    <property type="entry name" value="Tscrpt_reg_IclR_N"/>
</dbReference>
<dbReference type="InterPro" id="IPR050707">
    <property type="entry name" value="HTH_MetabolicPath_Reg"/>
</dbReference>
<evidence type="ECO:0000259" key="4">
    <source>
        <dbReference type="PROSITE" id="PS51077"/>
    </source>
</evidence>
<evidence type="ECO:0000313" key="6">
    <source>
        <dbReference type="EMBL" id="QBY55685.1"/>
    </source>
</evidence>
<evidence type="ECO:0000256" key="3">
    <source>
        <dbReference type="ARBA" id="ARBA00023163"/>
    </source>
</evidence>
<dbReference type="AlphaFoldDB" id="A0A4P7LIN3"/>
<geneLocation type="plasmid" evidence="6">
    <name>unnamed1</name>
</geneLocation>
<dbReference type="PANTHER" id="PTHR30136:SF39">
    <property type="entry name" value="TRANSCRIPTIONAL REGULATORY PROTEIN"/>
    <property type="match status" value="1"/>
</dbReference>
<keyword evidence="1" id="KW-0805">Transcription regulation</keyword>
<accession>A0A4P7LIN3</accession>
<dbReference type="Gene3D" id="1.10.10.10">
    <property type="entry name" value="Winged helix-like DNA-binding domain superfamily/Winged helix DNA-binding domain"/>
    <property type="match status" value="1"/>
</dbReference>
<feature type="domain" description="HTH iclR-type" evidence="4">
    <location>
        <begin position="19"/>
        <end position="82"/>
    </location>
</feature>
<dbReference type="SUPFAM" id="SSF55781">
    <property type="entry name" value="GAF domain-like"/>
    <property type="match status" value="1"/>
</dbReference>
<dbReference type="Pfam" id="PF01614">
    <property type="entry name" value="IclR_C"/>
    <property type="match status" value="1"/>
</dbReference>
<dbReference type="PROSITE" id="PS51078">
    <property type="entry name" value="ICLR_ED"/>
    <property type="match status" value="1"/>
</dbReference>
<dbReference type="Pfam" id="PF09339">
    <property type="entry name" value="HTH_IclR"/>
    <property type="match status" value="1"/>
</dbReference>
<evidence type="ECO:0000313" key="7">
    <source>
        <dbReference type="Proteomes" id="UP000295294"/>
    </source>
</evidence>
<dbReference type="InterPro" id="IPR036390">
    <property type="entry name" value="WH_DNA-bd_sf"/>
</dbReference>